<keyword evidence="2" id="KW-1185">Reference proteome</keyword>
<proteinExistence type="predicted"/>
<evidence type="ECO:0000313" key="2">
    <source>
        <dbReference type="Proteomes" id="UP000000561"/>
    </source>
</evidence>
<accession>A0A0D1DT39</accession>
<organism evidence="1 2">
    <name type="scientific">Mycosarcoma maydis</name>
    <name type="common">Corn smut fungus</name>
    <name type="synonym">Ustilago maydis</name>
    <dbReference type="NCBI Taxonomy" id="5270"/>
    <lineage>
        <taxon>Eukaryota</taxon>
        <taxon>Fungi</taxon>
        <taxon>Dikarya</taxon>
        <taxon>Basidiomycota</taxon>
        <taxon>Ustilaginomycotina</taxon>
        <taxon>Ustilaginomycetes</taxon>
        <taxon>Ustilaginales</taxon>
        <taxon>Ustilaginaceae</taxon>
        <taxon>Mycosarcoma</taxon>
    </lineage>
</organism>
<dbReference type="RefSeq" id="XP_011391567.1">
    <property type="nucleotide sequence ID" value="XM_011393265.1"/>
</dbReference>
<evidence type="ECO:0000313" key="1">
    <source>
        <dbReference type="EMBL" id="KIS67011.1"/>
    </source>
</evidence>
<dbReference type="VEuPathDB" id="FungiDB:UMAG_11587"/>
<dbReference type="eggNOG" id="ENOG502REAQ">
    <property type="taxonomic scope" value="Eukaryota"/>
</dbReference>
<dbReference type="KEGG" id="uma:UMAG_11587"/>
<dbReference type="EMBL" id="CM003155">
    <property type="protein sequence ID" value="KIS67011.1"/>
    <property type="molecule type" value="Genomic_DNA"/>
</dbReference>
<dbReference type="GeneID" id="23567452"/>
<sequence length="82" mass="9007">MSDWNRKVILTVKDQSDGTTVKNRFPPDDNAAQSLAQILGRLQRGDVSYESVTILVTGVERDQVPVLITGGQDVVSEREPVP</sequence>
<dbReference type="OrthoDB" id="2554049at2759"/>
<gene>
    <name evidence="1" type="ORF">UMAG_11587</name>
</gene>
<dbReference type="Proteomes" id="UP000000561">
    <property type="component" value="Chromosome 16"/>
</dbReference>
<name>A0A0D1DT39_MYCMD</name>
<reference evidence="1 2" key="1">
    <citation type="journal article" date="2006" name="Nature">
        <title>Insights from the genome of the biotrophic fungal plant pathogen Ustilago maydis.</title>
        <authorList>
            <person name="Kamper J."/>
            <person name="Kahmann R."/>
            <person name="Bolker M."/>
            <person name="Ma L.J."/>
            <person name="Brefort T."/>
            <person name="Saville B.J."/>
            <person name="Banuett F."/>
            <person name="Kronstad J.W."/>
            <person name="Gold S.E."/>
            <person name="Muller O."/>
            <person name="Perlin M.H."/>
            <person name="Wosten H.A."/>
            <person name="de Vries R."/>
            <person name="Ruiz-Herrera J."/>
            <person name="Reynaga-Pena C.G."/>
            <person name="Snetselaar K."/>
            <person name="McCann M."/>
            <person name="Perez-Martin J."/>
            <person name="Feldbrugge M."/>
            <person name="Basse C.W."/>
            <person name="Steinberg G."/>
            <person name="Ibeas J.I."/>
            <person name="Holloman W."/>
            <person name="Guzman P."/>
            <person name="Farman M."/>
            <person name="Stajich J.E."/>
            <person name="Sentandreu R."/>
            <person name="Gonzalez-Prieto J.M."/>
            <person name="Kennell J.C."/>
            <person name="Molina L."/>
            <person name="Schirawski J."/>
            <person name="Mendoza-Mendoza A."/>
            <person name="Greilinger D."/>
            <person name="Munch K."/>
            <person name="Rossel N."/>
            <person name="Scherer M."/>
            <person name="Vranes M."/>
            <person name="Ladendorf O."/>
            <person name="Vincon V."/>
            <person name="Fuchs U."/>
            <person name="Sandrock B."/>
            <person name="Meng S."/>
            <person name="Ho E.C."/>
            <person name="Cahill M.J."/>
            <person name="Boyce K.J."/>
            <person name="Klose J."/>
            <person name="Klosterman S.J."/>
            <person name="Deelstra H.J."/>
            <person name="Ortiz-Castellanos L."/>
            <person name="Li W."/>
            <person name="Sanchez-Alonso P."/>
            <person name="Schreier P.H."/>
            <person name="Hauser-Hahn I."/>
            <person name="Vaupel M."/>
            <person name="Koopmann E."/>
            <person name="Friedrich G."/>
            <person name="Voss H."/>
            <person name="Schluter T."/>
            <person name="Margolis J."/>
            <person name="Platt D."/>
            <person name="Swimmer C."/>
            <person name="Gnirke A."/>
            <person name="Chen F."/>
            <person name="Vysotskaia V."/>
            <person name="Mannhaupt G."/>
            <person name="Guldener U."/>
            <person name="Munsterkotter M."/>
            <person name="Haase D."/>
            <person name="Oesterheld M."/>
            <person name="Mewes H.W."/>
            <person name="Mauceli E.W."/>
            <person name="DeCaprio D."/>
            <person name="Wade C.M."/>
            <person name="Butler J."/>
            <person name="Young S."/>
            <person name="Jaffe D.B."/>
            <person name="Calvo S."/>
            <person name="Nusbaum C."/>
            <person name="Galagan J."/>
            <person name="Birren B.W."/>
        </authorList>
    </citation>
    <scope>NUCLEOTIDE SEQUENCE [LARGE SCALE GENOMIC DNA]</scope>
    <source>
        <strain evidence="2">DSM 14603 / FGSC 9021 / UM521</strain>
    </source>
</reference>
<dbReference type="AlphaFoldDB" id="A0A0D1DT39"/>
<protein>
    <submittedName>
        <fullName evidence="1">Uncharacterized protein</fullName>
    </submittedName>
</protein>
<dbReference type="InParanoid" id="A0A0D1DT39"/>